<dbReference type="RefSeq" id="WP_087670377.1">
    <property type="nucleotide sequence ID" value="NZ_FCNW02000052.1"/>
</dbReference>
<gene>
    <name evidence="1" type="ORF">AWB65_05761</name>
</gene>
<dbReference type="InterPro" id="IPR047937">
    <property type="entry name" value="Eex_IncN-like"/>
</dbReference>
<name>A0A158J2F4_9BURK</name>
<organism evidence="1 2">
    <name type="scientific">Caballeronia humi</name>
    <dbReference type="NCBI Taxonomy" id="326474"/>
    <lineage>
        <taxon>Bacteria</taxon>
        <taxon>Pseudomonadati</taxon>
        <taxon>Pseudomonadota</taxon>
        <taxon>Betaproteobacteria</taxon>
        <taxon>Burkholderiales</taxon>
        <taxon>Burkholderiaceae</taxon>
        <taxon>Caballeronia</taxon>
    </lineage>
</organism>
<proteinExistence type="predicted"/>
<dbReference type="PROSITE" id="PS51257">
    <property type="entry name" value="PROKAR_LIPOPROTEIN"/>
    <property type="match status" value="1"/>
</dbReference>
<evidence type="ECO:0008006" key="3">
    <source>
        <dbReference type="Google" id="ProtNLM"/>
    </source>
</evidence>
<dbReference type="NCBIfam" id="NF033894">
    <property type="entry name" value="Eex_IncN"/>
    <property type="match status" value="1"/>
</dbReference>
<dbReference type="OrthoDB" id="6944087at2"/>
<evidence type="ECO:0000313" key="2">
    <source>
        <dbReference type="Proteomes" id="UP000054977"/>
    </source>
</evidence>
<dbReference type="Proteomes" id="UP000054977">
    <property type="component" value="Unassembled WGS sequence"/>
</dbReference>
<keyword evidence="2" id="KW-1185">Reference proteome</keyword>
<evidence type="ECO:0000313" key="1">
    <source>
        <dbReference type="EMBL" id="SAL62549.1"/>
    </source>
</evidence>
<dbReference type="EMBL" id="FCNW02000052">
    <property type="protein sequence ID" value="SAL62549.1"/>
    <property type="molecule type" value="Genomic_DNA"/>
</dbReference>
<protein>
    <recommendedName>
        <fullName evidence="3">Lipoprotein</fullName>
    </recommendedName>
</protein>
<comment type="caution">
    <text evidence="1">The sequence shown here is derived from an EMBL/GenBank/DDBJ whole genome shotgun (WGS) entry which is preliminary data.</text>
</comment>
<accession>A0A158J2F4</accession>
<dbReference type="AlphaFoldDB" id="A0A158J2F4"/>
<reference evidence="1" key="1">
    <citation type="submission" date="2016-01" db="EMBL/GenBank/DDBJ databases">
        <authorList>
            <person name="Peeters C."/>
        </authorList>
    </citation>
    <scope>NUCLEOTIDE SEQUENCE [LARGE SCALE GENOMIC DNA]</scope>
    <source>
        <strain evidence="1">LMG 22934</strain>
    </source>
</reference>
<dbReference type="STRING" id="326474.AWB65_05761"/>
<sequence>MKRAIAIGCVCLGSLLLASCGKPSHSVDYYKQHEDERNAVLEKCRADPDLVTKDENCRSAGDAQALSGSYTPSKPQKW</sequence>